<protein>
    <recommendedName>
        <fullName evidence="12">Rieske domain-containing protein</fullName>
    </recommendedName>
</protein>
<dbReference type="GO" id="GO:0051537">
    <property type="term" value="F:2 iron, 2 sulfur cluster binding"/>
    <property type="evidence" value="ECO:0007669"/>
    <property type="project" value="UniProtKB-KW"/>
</dbReference>
<evidence type="ECO:0000256" key="6">
    <source>
        <dbReference type="ARBA" id="ARBA00022946"/>
    </source>
</evidence>
<evidence type="ECO:0000259" key="12">
    <source>
        <dbReference type="PROSITE" id="PS51296"/>
    </source>
</evidence>
<dbReference type="InterPro" id="IPR017941">
    <property type="entry name" value="Rieske_2Fe-2S"/>
</dbReference>
<evidence type="ECO:0000256" key="3">
    <source>
        <dbReference type="ARBA" id="ARBA00022640"/>
    </source>
</evidence>
<dbReference type="PROSITE" id="PS51296">
    <property type="entry name" value="RIESKE"/>
    <property type="match status" value="1"/>
</dbReference>
<evidence type="ECO:0000313" key="14">
    <source>
        <dbReference type="Proteomes" id="UP001314263"/>
    </source>
</evidence>
<keyword evidence="14" id="KW-1185">Reference proteome</keyword>
<dbReference type="PROSITE" id="PS00570">
    <property type="entry name" value="RING_HYDROXYL_ALPHA"/>
    <property type="match status" value="1"/>
</dbReference>
<reference evidence="13 14" key="1">
    <citation type="submission" date="2023-10" db="EMBL/GenBank/DDBJ databases">
        <authorList>
            <person name="Maclean D."/>
            <person name="Macfadyen A."/>
        </authorList>
    </citation>
    <scope>NUCLEOTIDE SEQUENCE [LARGE SCALE GENOMIC DNA]</scope>
</reference>
<dbReference type="InterPro" id="IPR013626">
    <property type="entry name" value="PaO"/>
</dbReference>
<comment type="subcellular location">
    <subcellularLocation>
        <location evidence="1">Plastid</location>
        <location evidence="1">Chloroplast</location>
    </subcellularLocation>
</comment>
<dbReference type="AlphaFoldDB" id="A0AAV1I5F2"/>
<dbReference type="GO" id="GO:0009507">
    <property type="term" value="C:chloroplast"/>
    <property type="evidence" value="ECO:0007669"/>
    <property type="project" value="UniProtKB-SubCell"/>
</dbReference>
<dbReference type="InterPro" id="IPR015881">
    <property type="entry name" value="ARHD_Rieske_2Fe_2S"/>
</dbReference>
<evidence type="ECO:0000256" key="8">
    <source>
        <dbReference type="ARBA" id="ARBA00023004"/>
    </source>
</evidence>
<keyword evidence="7" id="KW-0560">Oxidoreductase</keyword>
<feature type="region of interest" description="Disordered" evidence="11">
    <location>
        <begin position="233"/>
        <end position="279"/>
    </location>
</feature>
<dbReference type="SUPFAM" id="SSF50022">
    <property type="entry name" value="ISP domain"/>
    <property type="match status" value="1"/>
</dbReference>
<dbReference type="Pfam" id="PF08417">
    <property type="entry name" value="PaO"/>
    <property type="match status" value="1"/>
</dbReference>
<evidence type="ECO:0000256" key="2">
    <source>
        <dbReference type="ARBA" id="ARBA00022528"/>
    </source>
</evidence>
<dbReference type="InterPro" id="IPR036922">
    <property type="entry name" value="Rieske_2Fe-2S_sf"/>
</dbReference>
<dbReference type="PANTHER" id="PTHR21266:SF19">
    <property type="entry name" value="CHLOROPHYLLIDE A OXYGENASE, CHLOROPLASTIC"/>
    <property type="match status" value="1"/>
</dbReference>
<keyword evidence="6" id="KW-0809">Transit peptide</keyword>
<keyword evidence="2" id="KW-0150">Chloroplast</keyword>
<feature type="compositionally biased region" description="Low complexity" evidence="11">
    <location>
        <begin position="199"/>
        <end position="209"/>
    </location>
</feature>
<feature type="compositionally biased region" description="Low complexity" evidence="11">
    <location>
        <begin position="234"/>
        <end position="245"/>
    </location>
</feature>
<dbReference type="InterPro" id="IPR050584">
    <property type="entry name" value="Cholesterol_7-desaturase"/>
</dbReference>
<accession>A0AAV1I5F2</accession>
<feature type="compositionally biased region" description="Low complexity" evidence="11">
    <location>
        <begin position="182"/>
        <end position="192"/>
    </location>
</feature>
<evidence type="ECO:0000256" key="4">
    <source>
        <dbReference type="ARBA" id="ARBA00022714"/>
    </source>
</evidence>
<gene>
    <name evidence="13" type="ORF">CVIRNUC_005763</name>
</gene>
<evidence type="ECO:0000256" key="9">
    <source>
        <dbReference type="ARBA" id="ARBA00023014"/>
    </source>
</evidence>
<evidence type="ECO:0000256" key="5">
    <source>
        <dbReference type="ARBA" id="ARBA00022723"/>
    </source>
</evidence>
<feature type="coiled-coil region" evidence="10">
    <location>
        <begin position="118"/>
        <end position="145"/>
    </location>
</feature>
<dbReference type="Proteomes" id="UP001314263">
    <property type="component" value="Unassembled WGS sequence"/>
</dbReference>
<keyword evidence="10" id="KW-0175">Coiled coil</keyword>
<dbReference type="Pfam" id="PF00355">
    <property type="entry name" value="Rieske"/>
    <property type="match status" value="1"/>
</dbReference>
<comment type="caution">
    <text evidence="13">The sequence shown here is derived from an EMBL/GenBank/DDBJ whole genome shotgun (WGS) entry which is preliminary data.</text>
</comment>
<feature type="domain" description="Rieske" evidence="12">
    <location>
        <begin position="290"/>
        <end position="391"/>
    </location>
</feature>
<evidence type="ECO:0000256" key="1">
    <source>
        <dbReference type="ARBA" id="ARBA00004229"/>
    </source>
</evidence>
<keyword evidence="9" id="KW-0411">Iron-sulfur</keyword>
<organism evidence="13 14">
    <name type="scientific">Coccomyxa viridis</name>
    <dbReference type="NCBI Taxonomy" id="1274662"/>
    <lineage>
        <taxon>Eukaryota</taxon>
        <taxon>Viridiplantae</taxon>
        <taxon>Chlorophyta</taxon>
        <taxon>core chlorophytes</taxon>
        <taxon>Trebouxiophyceae</taxon>
        <taxon>Trebouxiophyceae incertae sedis</taxon>
        <taxon>Coccomyxaceae</taxon>
        <taxon>Coccomyxa</taxon>
    </lineage>
</organism>
<dbReference type="GO" id="GO:0005506">
    <property type="term" value="F:iron ion binding"/>
    <property type="evidence" value="ECO:0007669"/>
    <property type="project" value="InterPro"/>
</dbReference>
<dbReference type="Gene3D" id="3.90.380.10">
    <property type="entry name" value="Naphthalene 1,2-dioxygenase Alpha Subunit, Chain A, domain 1"/>
    <property type="match status" value="1"/>
</dbReference>
<evidence type="ECO:0000256" key="7">
    <source>
        <dbReference type="ARBA" id="ARBA00023002"/>
    </source>
</evidence>
<sequence>MADSLASPLSTALHSHARPINAQRFRCGVQIAQQRSKRLSQGPTSWGTGELKSADISTLDFSPGSAGTSATPLDVLLDDVRFLEAKTGLDLMTPLQEVKEVHDQVVAALNPIAGEKMQEELEQRISALQNELETAHTEVHMSEERLESTIEELTRLEMAAHGFTAALSHRIEEPSVVHAGFSSSISSSSSMSLEGAHTQQQSSSAVQAAGRAPIVPAQAEASASSACTVFREASSNNSNSSSSSNTLLQDPQQREKQRQFSQPPERQRKRSRGESLHSDLDLPDELKDFWFPVAFSSQLKGDEMVTMELFGEPWVLFRDAQGLAACVKDACAHRACPLSLGSVVEGCIQCPYHGWQYDGSGNCTRMPSTAFCRGISVSSLPVREADGFAWVWPGQKLPEPAVPAVTRPPEGFEVHAELILEVPVEHGLLLENLLDLAHAPFTHTSTFAKGWPIPDVVKFNAQKLLGGNWEPYPIDMAFEPPCMVLSTIGLAQPGKIERGARAAGCRNHLHQLHVCLPAGPGRSRLLYRMSMDFLHWTKHVPFIEAFWAHIAKQVMGEDLVLVSGQQDRMLRGADVWSHPVAYDKLGVRYRRWRNSVTAGRHEERREIENELRPMSAGELFRIPEDGCNVEEGCDVSDQGDDSPDAQ</sequence>
<keyword evidence="3" id="KW-0934">Plastid</keyword>
<dbReference type="SUPFAM" id="SSF55961">
    <property type="entry name" value="Bet v1-like"/>
    <property type="match status" value="1"/>
</dbReference>
<dbReference type="GO" id="GO:0010277">
    <property type="term" value="F:chlorophyllide a oxygenase activity"/>
    <property type="evidence" value="ECO:0007669"/>
    <property type="project" value="InterPro"/>
</dbReference>
<keyword evidence="4" id="KW-0001">2Fe-2S</keyword>
<dbReference type="PANTHER" id="PTHR21266">
    <property type="entry name" value="IRON-SULFUR DOMAIN CONTAINING PROTEIN"/>
    <property type="match status" value="1"/>
</dbReference>
<feature type="region of interest" description="Disordered" evidence="11">
    <location>
        <begin position="181"/>
        <end position="209"/>
    </location>
</feature>
<evidence type="ECO:0000313" key="13">
    <source>
        <dbReference type="EMBL" id="CAK0782545.1"/>
    </source>
</evidence>
<proteinExistence type="predicted"/>
<keyword evidence="5" id="KW-0479">Metal-binding</keyword>
<keyword evidence="8" id="KW-0408">Iron</keyword>
<dbReference type="Gene3D" id="2.102.10.10">
    <property type="entry name" value="Rieske [2Fe-2S] iron-sulphur domain"/>
    <property type="match status" value="1"/>
</dbReference>
<dbReference type="EMBL" id="CAUYUE010000007">
    <property type="protein sequence ID" value="CAK0782545.1"/>
    <property type="molecule type" value="Genomic_DNA"/>
</dbReference>
<name>A0AAV1I5F2_9CHLO</name>
<evidence type="ECO:0000256" key="10">
    <source>
        <dbReference type="SAM" id="Coils"/>
    </source>
</evidence>
<evidence type="ECO:0000256" key="11">
    <source>
        <dbReference type="SAM" id="MobiDB-lite"/>
    </source>
</evidence>